<proteinExistence type="predicted"/>
<name>L0HHZ0_METFS</name>
<dbReference type="RefSeq" id="WP_015286358.1">
    <property type="nucleotide sequence ID" value="NC_019943.1"/>
</dbReference>
<dbReference type="KEGG" id="mfo:Metfor_2394"/>
<reference evidence="2" key="1">
    <citation type="submission" date="2011-12" db="EMBL/GenBank/DDBJ databases">
        <title>Complete sequence of Methanoregula formicicum SMSP.</title>
        <authorList>
            <person name="Lucas S."/>
            <person name="Han J."/>
            <person name="Lapidus A."/>
            <person name="Cheng J.-F."/>
            <person name="Goodwin L."/>
            <person name="Pitluck S."/>
            <person name="Peters L."/>
            <person name="Ovchinnikova G."/>
            <person name="Teshima H."/>
            <person name="Detter J.C."/>
            <person name="Han C."/>
            <person name="Tapia R."/>
            <person name="Land M."/>
            <person name="Hauser L."/>
            <person name="Kyrpides N."/>
            <person name="Ivanova N."/>
            <person name="Pagani I."/>
            <person name="Imachi H."/>
            <person name="Tamaki H."/>
            <person name="Sekiguchi Y."/>
            <person name="Kamagata Y."/>
            <person name="Cadillo-Quiroz H."/>
            <person name="Zinder S."/>
            <person name="Liu W.-T."/>
            <person name="Woyke T."/>
        </authorList>
    </citation>
    <scope>NUCLEOTIDE SEQUENCE [LARGE SCALE GENOMIC DNA]</scope>
    <source>
        <strain evidence="2">DSM 22288 / NBRC 105244 / SMSP</strain>
    </source>
</reference>
<dbReference type="InParanoid" id="L0HHZ0"/>
<dbReference type="HOGENOM" id="CLU_181214_0_0_2"/>
<dbReference type="EMBL" id="CP003167">
    <property type="protein sequence ID" value="AGB03396.1"/>
    <property type="molecule type" value="Genomic_DNA"/>
</dbReference>
<sequence>MPCDLTGMEIQILYILYRNKNFKASAGYHSKKLKKILRKKYDQDYSNAIATLKNRGYVATIRKDDPKYYICDLAKTWSVLNEHGLNVTPLGGGRTHHLD</sequence>
<dbReference type="OrthoDB" id="108857at2157"/>
<dbReference type="STRING" id="593750.Metfor_2394"/>
<evidence type="ECO:0000313" key="1">
    <source>
        <dbReference type="EMBL" id="AGB03396.1"/>
    </source>
</evidence>
<dbReference type="Proteomes" id="UP000010824">
    <property type="component" value="Chromosome"/>
</dbReference>
<reference evidence="1 2" key="2">
    <citation type="journal article" date="2014" name="Genome Announc.">
        <title>Complete Genome Sequence of Methanoregula formicica SMSPT, a Mesophilic Hydrogenotrophic Methanogen Isolated from a Methanogenic Upflow Anaerobic Sludge Blanket Reactor.</title>
        <authorList>
            <person name="Yamamoto K."/>
            <person name="Tamaki H."/>
            <person name="Cadillo-Quiroz H."/>
            <person name="Imachi H."/>
            <person name="Kyrpides N."/>
            <person name="Woyke T."/>
            <person name="Goodwin L."/>
            <person name="Zinder S.H."/>
            <person name="Kamagata Y."/>
            <person name="Liu W.T."/>
        </authorList>
    </citation>
    <scope>NUCLEOTIDE SEQUENCE [LARGE SCALE GENOMIC DNA]</scope>
    <source>
        <strain evidence="2">DSM 22288 / NBRC 105244 / SMSP</strain>
    </source>
</reference>
<evidence type="ECO:0000313" key="2">
    <source>
        <dbReference type="Proteomes" id="UP000010824"/>
    </source>
</evidence>
<accession>L0HHZ0</accession>
<organism evidence="1 2">
    <name type="scientific">Methanoregula formicica (strain DSM 22288 / NBRC 105244 / SMSP)</name>
    <dbReference type="NCBI Taxonomy" id="593750"/>
    <lineage>
        <taxon>Archaea</taxon>
        <taxon>Methanobacteriati</taxon>
        <taxon>Methanobacteriota</taxon>
        <taxon>Stenosarchaea group</taxon>
        <taxon>Methanomicrobia</taxon>
        <taxon>Methanomicrobiales</taxon>
        <taxon>Methanoregulaceae</taxon>
        <taxon>Methanoregula</taxon>
    </lineage>
</organism>
<protein>
    <recommendedName>
        <fullName evidence="3">Sugar-specific transcriptional regulator TrmB</fullName>
    </recommendedName>
</protein>
<gene>
    <name evidence="1" type="ordered locus">Metfor_2394</name>
</gene>
<dbReference type="GeneID" id="14309786"/>
<keyword evidence="2" id="KW-1185">Reference proteome</keyword>
<dbReference type="AlphaFoldDB" id="L0HHZ0"/>
<evidence type="ECO:0008006" key="3">
    <source>
        <dbReference type="Google" id="ProtNLM"/>
    </source>
</evidence>